<reference evidence="2 3" key="1">
    <citation type="journal article" date="2014" name="Int. J. Syst. Evol. Microbiol.">
        <title>Complete genome sequence of Corynebacterium casei LMG S-19264T (=DSM 44701T), isolated from a smear-ripened cheese.</title>
        <authorList>
            <consortium name="US DOE Joint Genome Institute (JGI-PGF)"/>
            <person name="Walter F."/>
            <person name="Albersmeier A."/>
            <person name="Kalinowski J."/>
            <person name="Ruckert C."/>
        </authorList>
    </citation>
    <scope>NUCLEOTIDE SEQUENCE [LARGE SCALE GENOMIC DNA]</scope>
    <source>
        <strain evidence="2 3">IBRC-M 10912</strain>
    </source>
</reference>
<evidence type="ECO:0000313" key="3">
    <source>
        <dbReference type="Proteomes" id="UP001595821"/>
    </source>
</evidence>
<feature type="transmembrane region" description="Helical" evidence="1">
    <location>
        <begin position="160"/>
        <end position="186"/>
    </location>
</feature>
<feature type="transmembrane region" description="Helical" evidence="1">
    <location>
        <begin position="37"/>
        <end position="57"/>
    </location>
</feature>
<evidence type="ECO:0000313" key="2">
    <source>
        <dbReference type="EMBL" id="MFC4246496.1"/>
    </source>
</evidence>
<dbReference type="GeneID" id="71854724"/>
<evidence type="ECO:0000256" key="1">
    <source>
        <dbReference type="SAM" id="Phobius"/>
    </source>
</evidence>
<keyword evidence="1" id="KW-0812">Transmembrane</keyword>
<dbReference type="EMBL" id="JBHSDJ010000013">
    <property type="protein sequence ID" value="MFC4246496.1"/>
    <property type="molecule type" value="Genomic_DNA"/>
</dbReference>
<name>A0ABD5NXG9_9EURY</name>
<dbReference type="RefSeq" id="WP_246966925.1">
    <property type="nucleotide sequence ID" value="NZ_CP095397.1"/>
</dbReference>
<proteinExistence type="predicted"/>
<keyword evidence="1" id="KW-1133">Transmembrane helix</keyword>
<protein>
    <submittedName>
        <fullName evidence="2">Uncharacterized protein</fullName>
    </submittedName>
</protein>
<dbReference type="AlphaFoldDB" id="A0ABD5NXG9"/>
<dbReference type="Proteomes" id="UP001595821">
    <property type="component" value="Unassembled WGS sequence"/>
</dbReference>
<accession>A0ABD5NXG9</accession>
<gene>
    <name evidence="2" type="ORF">ACFOZ7_05725</name>
</gene>
<comment type="caution">
    <text evidence="2">The sequence shown here is derived from an EMBL/GenBank/DDBJ whole genome shotgun (WGS) entry which is preliminary data.</text>
</comment>
<feature type="transmembrane region" description="Helical" evidence="1">
    <location>
        <begin position="119"/>
        <end position="139"/>
    </location>
</feature>
<keyword evidence="1" id="KW-0472">Membrane</keyword>
<feature type="transmembrane region" description="Helical" evidence="1">
    <location>
        <begin position="192"/>
        <end position="214"/>
    </location>
</feature>
<feature type="transmembrane region" description="Helical" evidence="1">
    <location>
        <begin position="6"/>
        <end position="25"/>
    </location>
</feature>
<organism evidence="2 3">
    <name type="scientific">Natribaculum luteum</name>
    <dbReference type="NCBI Taxonomy" id="1586232"/>
    <lineage>
        <taxon>Archaea</taxon>
        <taxon>Methanobacteriati</taxon>
        <taxon>Methanobacteriota</taxon>
        <taxon>Stenosarchaea group</taxon>
        <taxon>Halobacteria</taxon>
        <taxon>Halobacteriales</taxon>
        <taxon>Natrialbaceae</taxon>
        <taxon>Natribaculum</taxon>
    </lineage>
</organism>
<sequence>MVFKVVSFLILFLISSILLIVVLLIEPPTVSFFEALWLFFIIYFTIIISSVIAIYSWRFGDYLQKEMGKVWGKYLGEVDSETEFPTIPGFLSYFFKEEIPYIPPSRQKPGLYTGFQQTLAGFFTLLILVILVGGAFLLFDYVGWVSLSSVSTSDGFQSEFLPIFGLAISAIGGKPLALLAVIGFVFFQSATWTVFLLLTAGPASFYVLVGIANISIELEYRLIEYVI</sequence>